<organism evidence="2 3">
    <name type="scientific">candidate division WWE3 bacterium GW2011_GWB1_41_6</name>
    <dbReference type="NCBI Taxonomy" id="1619112"/>
    <lineage>
        <taxon>Bacteria</taxon>
        <taxon>Katanobacteria</taxon>
    </lineage>
</organism>
<evidence type="ECO:0000313" key="3">
    <source>
        <dbReference type="Proteomes" id="UP000034163"/>
    </source>
</evidence>
<proteinExistence type="predicted"/>
<evidence type="ECO:0008006" key="4">
    <source>
        <dbReference type="Google" id="ProtNLM"/>
    </source>
</evidence>
<feature type="transmembrane region" description="Helical" evidence="1">
    <location>
        <begin position="60"/>
        <end position="84"/>
    </location>
</feature>
<dbReference type="AlphaFoldDB" id="A0A0G0WXJ7"/>
<comment type="caution">
    <text evidence="2">The sequence shown here is derived from an EMBL/GenBank/DDBJ whole genome shotgun (WGS) entry which is preliminary data.</text>
</comment>
<sequence>MKKAITGLFESVDDANNALRDLSDMGYTESDVSIITNDESVKIERDSSERVKAGMKTGGILGGVVGLLTGIGVLAIPGIGGLFIGGPIAAAFGLTGAAATTATGALTGALAGGLISAFKEIGFDEVQAKLYEERIKAGDVFVMVLPAANEEEDIRDVFEDHGATYVTATDANV</sequence>
<protein>
    <recommendedName>
        <fullName evidence="4">General stress protein 17M-like domain-containing protein</fullName>
    </recommendedName>
</protein>
<keyword evidence="1" id="KW-0812">Transmembrane</keyword>
<name>A0A0G0WXJ7_UNCKA</name>
<dbReference type="PANTHER" id="PTHR36109">
    <property type="entry name" value="MEMBRANE PROTEIN-RELATED"/>
    <property type="match status" value="1"/>
</dbReference>
<dbReference type="Proteomes" id="UP000034163">
    <property type="component" value="Unassembled WGS sequence"/>
</dbReference>
<evidence type="ECO:0000256" key="1">
    <source>
        <dbReference type="SAM" id="Phobius"/>
    </source>
</evidence>
<reference evidence="2 3" key="1">
    <citation type="journal article" date="2015" name="Nature">
        <title>rRNA introns, odd ribosomes, and small enigmatic genomes across a large radiation of phyla.</title>
        <authorList>
            <person name="Brown C.T."/>
            <person name="Hug L.A."/>
            <person name="Thomas B.C."/>
            <person name="Sharon I."/>
            <person name="Castelle C.J."/>
            <person name="Singh A."/>
            <person name="Wilkins M.J."/>
            <person name="Williams K.H."/>
            <person name="Banfield J.F."/>
        </authorList>
    </citation>
    <scope>NUCLEOTIDE SEQUENCE [LARGE SCALE GENOMIC DNA]</scope>
</reference>
<gene>
    <name evidence="2" type="ORF">UU72_C0010G0004</name>
</gene>
<dbReference type="EMBL" id="LCBS01000010">
    <property type="protein sequence ID" value="KKS16892.1"/>
    <property type="molecule type" value="Genomic_DNA"/>
</dbReference>
<feature type="transmembrane region" description="Helical" evidence="1">
    <location>
        <begin position="90"/>
        <end position="115"/>
    </location>
</feature>
<accession>A0A0G0WXJ7</accession>
<dbReference type="PANTHER" id="PTHR36109:SF2">
    <property type="entry name" value="MEMBRANE PROTEIN"/>
    <property type="match status" value="1"/>
</dbReference>
<keyword evidence="1" id="KW-1133">Transmembrane helix</keyword>
<keyword evidence="1" id="KW-0472">Membrane</keyword>
<evidence type="ECO:0000313" key="2">
    <source>
        <dbReference type="EMBL" id="KKS16892.1"/>
    </source>
</evidence>
<dbReference type="InterPro" id="IPR052948">
    <property type="entry name" value="Low_temp-induced_all0457"/>
</dbReference>